<feature type="transmembrane region" description="Helical" evidence="6">
    <location>
        <begin position="405"/>
        <end position="426"/>
    </location>
</feature>
<keyword evidence="4 6" id="KW-1133">Transmembrane helix</keyword>
<evidence type="ECO:0000256" key="5">
    <source>
        <dbReference type="ARBA" id="ARBA00023136"/>
    </source>
</evidence>
<dbReference type="PANTHER" id="PTHR43791">
    <property type="entry name" value="PERMEASE-RELATED"/>
    <property type="match status" value="1"/>
</dbReference>
<feature type="transmembrane region" description="Helical" evidence="6">
    <location>
        <begin position="438"/>
        <end position="458"/>
    </location>
</feature>
<dbReference type="FunFam" id="1.20.1250.20:FF:000018">
    <property type="entry name" value="MFS transporter permease"/>
    <property type="match status" value="1"/>
</dbReference>
<dbReference type="InterPro" id="IPR011701">
    <property type="entry name" value="MFS"/>
</dbReference>
<feature type="transmembrane region" description="Helical" evidence="6">
    <location>
        <begin position="6"/>
        <end position="27"/>
    </location>
</feature>
<feature type="transmembrane region" description="Helical" evidence="6">
    <location>
        <begin position="151"/>
        <end position="170"/>
    </location>
</feature>
<feature type="domain" description="Major facilitator superfamily (MFS) profile" evidence="7">
    <location>
        <begin position="86"/>
        <end position="501"/>
    </location>
</feature>
<dbReference type="OrthoDB" id="2985014at2759"/>
<dbReference type="InterPro" id="IPR036259">
    <property type="entry name" value="MFS_trans_sf"/>
</dbReference>
<feature type="transmembrane region" description="Helical" evidence="6">
    <location>
        <begin position="376"/>
        <end position="398"/>
    </location>
</feature>
<organism evidence="8 9">
    <name type="scientific">Smittium simulii</name>
    <dbReference type="NCBI Taxonomy" id="133385"/>
    <lineage>
        <taxon>Eukaryota</taxon>
        <taxon>Fungi</taxon>
        <taxon>Fungi incertae sedis</taxon>
        <taxon>Zoopagomycota</taxon>
        <taxon>Kickxellomycotina</taxon>
        <taxon>Harpellomycetes</taxon>
        <taxon>Harpellales</taxon>
        <taxon>Legeriomycetaceae</taxon>
        <taxon>Smittium</taxon>
    </lineage>
</organism>
<keyword evidence="9" id="KW-1185">Reference proteome</keyword>
<evidence type="ECO:0000256" key="4">
    <source>
        <dbReference type="ARBA" id="ARBA00022989"/>
    </source>
</evidence>
<name>A0A2T9YIT4_9FUNG</name>
<dbReference type="GO" id="GO:0016020">
    <property type="term" value="C:membrane"/>
    <property type="evidence" value="ECO:0007669"/>
    <property type="project" value="UniProtKB-SubCell"/>
</dbReference>
<proteinExistence type="predicted"/>
<evidence type="ECO:0000256" key="6">
    <source>
        <dbReference type="SAM" id="Phobius"/>
    </source>
</evidence>
<feature type="transmembrane region" description="Helical" evidence="6">
    <location>
        <begin position="214"/>
        <end position="234"/>
    </location>
</feature>
<comment type="caution">
    <text evidence="8">The sequence shown here is derived from an EMBL/GenBank/DDBJ whole genome shotgun (WGS) entry which is preliminary data.</text>
</comment>
<feature type="transmembrane region" description="Helical" evidence="6">
    <location>
        <begin position="246"/>
        <end position="266"/>
    </location>
</feature>
<keyword evidence="3 6" id="KW-0812">Transmembrane</keyword>
<protein>
    <recommendedName>
        <fullName evidence="7">Major facilitator superfamily (MFS) profile domain-containing protein</fullName>
    </recommendedName>
</protein>
<evidence type="ECO:0000313" key="9">
    <source>
        <dbReference type="Proteomes" id="UP000245383"/>
    </source>
</evidence>
<evidence type="ECO:0000256" key="3">
    <source>
        <dbReference type="ARBA" id="ARBA00022692"/>
    </source>
</evidence>
<dbReference type="PROSITE" id="PS50850">
    <property type="entry name" value="MFS"/>
    <property type="match status" value="1"/>
</dbReference>
<dbReference type="Pfam" id="PF07690">
    <property type="entry name" value="MFS_1"/>
    <property type="match status" value="1"/>
</dbReference>
<feature type="transmembrane region" description="Helical" evidence="6">
    <location>
        <begin position="123"/>
        <end position="145"/>
    </location>
</feature>
<dbReference type="Proteomes" id="UP000245383">
    <property type="component" value="Unassembled WGS sequence"/>
</dbReference>
<comment type="subcellular location">
    <subcellularLocation>
        <location evidence="1">Membrane</location>
        <topology evidence="1">Multi-pass membrane protein</topology>
    </subcellularLocation>
</comment>
<keyword evidence="2" id="KW-0813">Transport</keyword>
<feature type="transmembrane region" description="Helical" evidence="6">
    <location>
        <begin position="470"/>
        <end position="491"/>
    </location>
</feature>
<keyword evidence="5 6" id="KW-0472">Membrane</keyword>
<dbReference type="SUPFAM" id="SSF103473">
    <property type="entry name" value="MFS general substrate transporter"/>
    <property type="match status" value="1"/>
</dbReference>
<evidence type="ECO:0000313" key="8">
    <source>
        <dbReference type="EMBL" id="PVU92225.1"/>
    </source>
</evidence>
<dbReference type="PANTHER" id="PTHR43791:SF36">
    <property type="entry name" value="TRANSPORTER, PUTATIVE (AFU_ORTHOLOGUE AFUA_6G08340)-RELATED"/>
    <property type="match status" value="1"/>
</dbReference>
<sequence length="527" mass="58331">MNSFYLTLFIIFVVGVASFSLNSGLNLENNLSLSAKRQFQEENNIADRTDDILMGPSLIPPMLIDDLTVQEQALVKSYLLKVDLRVVPILGFVYFFAVMDRANIGAASANGLREGLNLSKTNAGHITSFFFIAYVAFQAPANILLKKFSPHIWFSFIICAWSIVVMCMAATKTAAAFIACRFLLGMFECGLTPGVVAYMPYWYTRSEVGFRMSLFFAAGTLSGVFGGPIAAGLVQHQIGNLAPYNTIFLIEGALSLFFGILTYFFIEDYPDKCTFLKEEEREIAVRRISNDQGLASQAKNSFQSIIAALLDWKVWVYSLMFLAVNIMGTTIGFFSPIIIKALGHTSTKATIYSSFPNLAGFVAQVLSSWTMTAFPLWLNAAVYSLIGLIGAAVSGFVLNNNTIRLVFLCVFGFGTFPNIPIIATWMSVNSGGISKRMIASAMTVSFGGASGLITPYFNLEEYAPKFRVSFLLNIVSSAFIMFASLVLVAYYKYENARRDRNPEDVSHLSEDEQRALNDNHPSFRYRL</sequence>
<accession>A0A2T9YIT4</accession>
<dbReference type="EMBL" id="MBFR01000170">
    <property type="protein sequence ID" value="PVU92225.1"/>
    <property type="molecule type" value="Genomic_DNA"/>
</dbReference>
<dbReference type="STRING" id="133385.A0A2T9YIT4"/>
<dbReference type="InterPro" id="IPR020846">
    <property type="entry name" value="MFS_dom"/>
</dbReference>
<gene>
    <name evidence="8" type="ORF">BB561_003966</name>
</gene>
<evidence type="ECO:0000259" key="7">
    <source>
        <dbReference type="PROSITE" id="PS50850"/>
    </source>
</evidence>
<dbReference type="AlphaFoldDB" id="A0A2T9YIT4"/>
<evidence type="ECO:0000256" key="1">
    <source>
        <dbReference type="ARBA" id="ARBA00004141"/>
    </source>
</evidence>
<reference evidence="8 9" key="1">
    <citation type="journal article" date="2018" name="MBio">
        <title>Comparative Genomics Reveals the Core Gene Toolbox for the Fungus-Insect Symbiosis.</title>
        <authorList>
            <person name="Wang Y."/>
            <person name="Stata M."/>
            <person name="Wang W."/>
            <person name="Stajich J.E."/>
            <person name="White M.M."/>
            <person name="Moncalvo J.M."/>
        </authorList>
    </citation>
    <scope>NUCLEOTIDE SEQUENCE [LARGE SCALE GENOMIC DNA]</scope>
    <source>
        <strain evidence="8 9">SWE-8-4</strain>
    </source>
</reference>
<dbReference type="Gene3D" id="1.20.1250.20">
    <property type="entry name" value="MFS general substrate transporter like domains"/>
    <property type="match status" value="1"/>
</dbReference>
<dbReference type="GO" id="GO:0022857">
    <property type="term" value="F:transmembrane transporter activity"/>
    <property type="evidence" value="ECO:0007669"/>
    <property type="project" value="InterPro"/>
</dbReference>
<evidence type="ECO:0000256" key="2">
    <source>
        <dbReference type="ARBA" id="ARBA00022448"/>
    </source>
</evidence>
<feature type="transmembrane region" description="Helical" evidence="6">
    <location>
        <begin position="314"/>
        <end position="339"/>
    </location>
</feature>
<feature type="transmembrane region" description="Helical" evidence="6">
    <location>
        <begin position="182"/>
        <end position="202"/>
    </location>
</feature>